<dbReference type="InterPro" id="IPR003793">
    <property type="entry name" value="UPF0166"/>
</dbReference>
<accession>A0A2R5F8K5</accession>
<dbReference type="AlphaFoldDB" id="A0A2R5F8K5"/>
<evidence type="ECO:0000256" key="1">
    <source>
        <dbReference type="ARBA" id="ARBA00010554"/>
    </source>
</evidence>
<name>A0A2R5F8K5_9PROT</name>
<dbReference type="InterPro" id="IPR011322">
    <property type="entry name" value="N-reg_PII-like_a/b"/>
</dbReference>
<keyword evidence="3" id="KW-1185">Reference proteome</keyword>
<evidence type="ECO:0000313" key="3">
    <source>
        <dbReference type="Proteomes" id="UP000245081"/>
    </source>
</evidence>
<comment type="similarity">
    <text evidence="1">Belongs to the UPF0166 family.</text>
</comment>
<gene>
    <name evidence="2" type="ORF">NMK_0501</name>
</gene>
<proteinExistence type="inferred from homology"/>
<organism evidence="2 3">
    <name type="scientific">Novimethylophilus kurashikiensis</name>
    <dbReference type="NCBI Taxonomy" id="1825523"/>
    <lineage>
        <taxon>Bacteria</taxon>
        <taxon>Pseudomonadati</taxon>
        <taxon>Pseudomonadota</taxon>
        <taxon>Betaproteobacteria</taxon>
        <taxon>Nitrosomonadales</taxon>
        <taxon>Methylophilaceae</taxon>
        <taxon>Novimethylophilus</taxon>
    </lineage>
</organism>
<dbReference type="Gene3D" id="3.30.70.120">
    <property type="match status" value="1"/>
</dbReference>
<dbReference type="InterPro" id="IPR015867">
    <property type="entry name" value="N-reg_PII/ATP_PRibTrfase_C"/>
</dbReference>
<evidence type="ECO:0000313" key="2">
    <source>
        <dbReference type="EMBL" id="GBG12964.1"/>
    </source>
</evidence>
<dbReference type="EMBL" id="BDOQ01000002">
    <property type="protein sequence ID" value="GBG12964.1"/>
    <property type="molecule type" value="Genomic_DNA"/>
</dbReference>
<protein>
    <submittedName>
        <fullName evidence="2">Uncharacterized protein</fullName>
    </submittedName>
</protein>
<dbReference type="PANTHER" id="PTHR35983:SF1">
    <property type="entry name" value="UPF0166 PROTEIN TM_0021"/>
    <property type="match status" value="1"/>
</dbReference>
<dbReference type="SUPFAM" id="SSF54913">
    <property type="entry name" value="GlnB-like"/>
    <property type="match status" value="1"/>
</dbReference>
<reference evidence="2 3" key="1">
    <citation type="journal article" date="2018" name="Environ. Microbiol.">
        <title>Isolation and genomic characterization of Novimethylophilus kurashikiensis gen. nov. sp. nov., a new lanthanide-dependent methylotrophic species of Methylophilaceae.</title>
        <authorList>
            <person name="Lv H."/>
            <person name="Sahin N."/>
            <person name="Tani A."/>
        </authorList>
    </citation>
    <scope>NUCLEOTIDE SEQUENCE [LARGE SCALE GENOMIC DNA]</scope>
    <source>
        <strain evidence="2 3">La2-4</strain>
    </source>
</reference>
<dbReference type="Pfam" id="PF02641">
    <property type="entry name" value="DUF190"/>
    <property type="match status" value="1"/>
</dbReference>
<dbReference type="PANTHER" id="PTHR35983">
    <property type="entry name" value="UPF0166 PROTEIN TM_0021"/>
    <property type="match status" value="1"/>
</dbReference>
<dbReference type="OrthoDB" id="5339790at2"/>
<comment type="caution">
    <text evidence="2">The sequence shown here is derived from an EMBL/GenBank/DDBJ whole genome shotgun (WGS) entry which is preliminary data.</text>
</comment>
<dbReference type="Proteomes" id="UP000245081">
    <property type="component" value="Unassembled WGS sequence"/>
</dbReference>
<sequence length="103" mass="11808">MQGVYLKLYMSQNARHRDKLAYEWVLEKAHKLGIKGGSVFRAIAGFGRHGRIHEEHFFELADDLPVSVEFATGSDEAHRLLDMIAAERINVFYVLHQAEYGSF</sequence>